<evidence type="ECO:0000313" key="10">
    <source>
        <dbReference type="Proteomes" id="UP000782241"/>
    </source>
</evidence>
<dbReference type="InterPro" id="IPR013926">
    <property type="entry name" value="CGI121/TPRKB"/>
</dbReference>
<name>A0A9P7H5V4_9HYPO</name>
<dbReference type="AlphaFoldDB" id="A0A9P7H5V4"/>
<dbReference type="GO" id="GO:0000408">
    <property type="term" value="C:EKC/KEOPS complex"/>
    <property type="evidence" value="ECO:0007669"/>
    <property type="project" value="TreeGrafter"/>
</dbReference>
<dbReference type="EMBL" id="JAGPUO010000004">
    <property type="protein sequence ID" value="KAG5663512.1"/>
    <property type="molecule type" value="Genomic_DNA"/>
</dbReference>
<comment type="caution">
    <text evidence="9">The sequence shown here is derived from an EMBL/GenBank/DDBJ whole genome shotgun (WGS) entry which is preliminary data.</text>
</comment>
<comment type="similarity">
    <text evidence="2 8">Belongs to the CGI121/TPRKB family.</text>
</comment>
<dbReference type="InterPro" id="IPR036504">
    <property type="entry name" value="CGI121/TPRKB_sf"/>
</dbReference>
<reference evidence="9" key="1">
    <citation type="submission" date="2021-04" db="EMBL/GenBank/DDBJ databases">
        <title>Draft genome of Fusarium avenaceum strain F156N33, isolated from an atmospheric sample in Virginia.</title>
        <authorList>
            <person name="Yang S."/>
            <person name="Vinatzer B.A."/>
            <person name="Coleman J."/>
        </authorList>
    </citation>
    <scope>NUCLEOTIDE SEQUENCE</scope>
    <source>
        <strain evidence="9">F156N33</strain>
    </source>
</reference>
<sequence>MSLETVNLEHLPDSHKIYVALFRDVQNSAFLHQQLLARNPLFEYAFIDASVGKIVNTKSHQVVSRLQLLSAVFKATLTAVNGALRTPNVHSEIVCSMSSSNNIADAYRRYGISPSTKDLIVVKVTFPGEDGAEPLTHDQIWEHLKSNVEGEAVSITDDQISTTTDVPKVRKYYKLNGLKWLDDIKDEKVKRQEMESLVIGAMALRGV</sequence>
<dbReference type="GO" id="GO:0005829">
    <property type="term" value="C:cytosol"/>
    <property type="evidence" value="ECO:0007669"/>
    <property type="project" value="TreeGrafter"/>
</dbReference>
<accession>A0A9P7H5V4</accession>
<evidence type="ECO:0000256" key="3">
    <source>
        <dbReference type="ARBA" id="ARBA00015316"/>
    </source>
</evidence>
<dbReference type="GO" id="GO:0002949">
    <property type="term" value="P:tRNA threonylcarbamoyladenosine modification"/>
    <property type="evidence" value="ECO:0007669"/>
    <property type="project" value="TreeGrafter"/>
</dbReference>
<evidence type="ECO:0000256" key="8">
    <source>
        <dbReference type="RuleBase" id="RU004398"/>
    </source>
</evidence>
<gene>
    <name evidence="9" type="ORF">KAF25_001448</name>
</gene>
<comment type="function">
    <text evidence="7">Component of the EKC/KEOPS complex that is required for the formation of a threonylcarbamoyl group on adenosine at position 37 (t(6)A37) in tRNAs that read codons beginning with adenine. The complex is probably involved in the transfer of the threonylcarbamoyl moiety of threonylcarbamoyl-AMP (TC-AMP) to the N6 group of A37. CGI121 acts as an allosteric effector that regulates the t(6)A activity of the complex. The EKC/KEOPS complex also promotes both telomere uncapping and telomere elongation. The complex is required for efficient recruitment of transcriptional coactivators. CGI121 is not required for tRNA modification.</text>
</comment>
<dbReference type="Pfam" id="PF08617">
    <property type="entry name" value="CGI-121"/>
    <property type="match status" value="1"/>
</dbReference>
<evidence type="ECO:0000256" key="6">
    <source>
        <dbReference type="ARBA" id="ARBA00023242"/>
    </source>
</evidence>
<dbReference type="Proteomes" id="UP000782241">
    <property type="component" value="Unassembled WGS sequence"/>
</dbReference>
<evidence type="ECO:0000256" key="2">
    <source>
        <dbReference type="ARBA" id="ARBA00005546"/>
    </source>
</evidence>
<proteinExistence type="inferred from homology"/>
<dbReference type="GO" id="GO:0005634">
    <property type="term" value="C:nucleus"/>
    <property type="evidence" value="ECO:0007669"/>
    <property type="project" value="UniProtKB-SubCell"/>
</dbReference>
<keyword evidence="6 8" id="KW-0539">Nucleus</keyword>
<dbReference type="PANTHER" id="PTHR15840:SF10">
    <property type="entry name" value="EKC_KEOPS COMPLEX SUBUNIT TPRKB"/>
    <property type="match status" value="1"/>
</dbReference>
<evidence type="ECO:0000256" key="7">
    <source>
        <dbReference type="ARBA" id="ARBA00025043"/>
    </source>
</evidence>
<comment type="subcellular location">
    <subcellularLocation>
        <location evidence="1">Nucleus</location>
    </subcellularLocation>
</comment>
<keyword evidence="5" id="KW-0819">tRNA processing</keyword>
<organism evidence="9 10">
    <name type="scientific">Fusarium avenaceum</name>
    <dbReference type="NCBI Taxonomy" id="40199"/>
    <lineage>
        <taxon>Eukaryota</taxon>
        <taxon>Fungi</taxon>
        <taxon>Dikarya</taxon>
        <taxon>Ascomycota</taxon>
        <taxon>Pezizomycotina</taxon>
        <taxon>Sordariomycetes</taxon>
        <taxon>Hypocreomycetidae</taxon>
        <taxon>Hypocreales</taxon>
        <taxon>Nectriaceae</taxon>
        <taxon>Fusarium</taxon>
        <taxon>Fusarium tricinctum species complex</taxon>
    </lineage>
</organism>
<evidence type="ECO:0000256" key="5">
    <source>
        <dbReference type="ARBA" id="ARBA00022694"/>
    </source>
</evidence>
<dbReference type="Gene3D" id="3.30.2380.10">
    <property type="entry name" value="CGI121/TPRKB"/>
    <property type="match status" value="1"/>
</dbReference>
<evidence type="ECO:0000256" key="4">
    <source>
        <dbReference type="ARBA" id="ARBA00016009"/>
    </source>
</evidence>
<protein>
    <recommendedName>
        <fullName evidence="4">EKC/KEOPS complex subunit CGI121</fullName>
    </recommendedName>
    <alternativeName>
        <fullName evidence="3">EKC/KEOPS complex subunit cgi121</fullName>
    </alternativeName>
</protein>
<keyword evidence="10" id="KW-1185">Reference proteome</keyword>
<dbReference type="SUPFAM" id="SSF143870">
    <property type="entry name" value="PF0523-like"/>
    <property type="match status" value="1"/>
</dbReference>
<dbReference type="PANTHER" id="PTHR15840">
    <property type="entry name" value="CGI-121 FAMILY MEMBER"/>
    <property type="match status" value="1"/>
</dbReference>
<evidence type="ECO:0000256" key="1">
    <source>
        <dbReference type="ARBA" id="ARBA00004123"/>
    </source>
</evidence>
<evidence type="ECO:0000313" key="9">
    <source>
        <dbReference type="EMBL" id="KAG5663512.1"/>
    </source>
</evidence>